<evidence type="ECO:0000313" key="12">
    <source>
        <dbReference type="EMBL" id="AEW85046.1"/>
    </source>
</evidence>
<evidence type="ECO:0000256" key="6">
    <source>
        <dbReference type="ARBA" id="ARBA00022801"/>
    </source>
</evidence>
<feature type="domain" description="Peptidase S9A N-terminal" evidence="11">
    <location>
        <begin position="10"/>
        <end position="408"/>
    </location>
</feature>
<keyword evidence="3 12" id="KW-0645">Protease</keyword>
<keyword evidence="4" id="KW-0732">Signal</keyword>
<dbReference type="Gene3D" id="3.40.50.1820">
    <property type="entry name" value="alpha/beta hydrolase"/>
    <property type="match status" value="1"/>
</dbReference>
<dbReference type="InterPro" id="IPR051543">
    <property type="entry name" value="Serine_Peptidase_S9A"/>
</dbReference>
<evidence type="ECO:0000256" key="3">
    <source>
        <dbReference type="ARBA" id="ARBA00022670"/>
    </source>
</evidence>
<dbReference type="Proteomes" id="UP000005638">
    <property type="component" value="Chromosome"/>
</dbReference>
<comment type="subcellular location">
    <subcellularLocation>
        <location evidence="1">Periplasm</location>
    </subcellularLocation>
</comment>
<name>G8X8A9_FLACA</name>
<evidence type="ECO:0000256" key="2">
    <source>
        <dbReference type="ARBA" id="ARBA00005228"/>
    </source>
</evidence>
<dbReference type="HOGENOM" id="CLU_011290_0_1_10"/>
<keyword evidence="5" id="KW-0574">Periplasm</keyword>
<keyword evidence="7" id="KW-0720">Serine protease</keyword>
<protein>
    <recommendedName>
        <fullName evidence="9">Proline-specific endopeptidase</fullName>
    </recommendedName>
</protein>
<dbReference type="STRING" id="1041826.FCOL_00985"/>
<dbReference type="FunFam" id="3.40.50.1820:FF:000005">
    <property type="entry name" value="Prolyl endopeptidase"/>
    <property type="match status" value="1"/>
</dbReference>
<gene>
    <name evidence="12" type="ordered locus">FCOL_00985</name>
</gene>
<comment type="function">
    <text evidence="8">Cleaves peptide bonds on the C-terminal side of prolyl residues within peptides that are up to approximately 30 amino acids long. Has an absolute requirement for an X-Pro bond in the trans configuration immediately preceding the Pro-Y scissible bond.</text>
</comment>
<dbReference type="RefSeq" id="WP_014164327.1">
    <property type="nucleotide sequence ID" value="NC_016510.2"/>
</dbReference>
<evidence type="ECO:0000259" key="10">
    <source>
        <dbReference type="Pfam" id="PF00326"/>
    </source>
</evidence>
<organism evidence="12 13">
    <name type="scientific">Flavobacterium columnare (strain ATCC 49512 / CIP 103533 / TG 44/87)</name>
    <dbReference type="NCBI Taxonomy" id="1041826"/>
    <lineage>
        <taxon>Bacteria</taxon>
        <taxon>Pseudomonadati</taxon>
        <taxon>Bacteroidota</taxon>
        <taxon>Flavobacteriia</taxon>
        <taxon>Flavobacteriales</taxon>
        <taxon>Flavobacteriaceae</taxon>
        <taxon>Flavobacterium</taxon>
    </lineage>
</organism>
<reference evidence="12 13" key="1">
    <citation type="journal article" date="2012" name="J. Bacteriol.">
        <title>Genome Sequence of the Fish Pathogen Flavobacterium columnare ATCC 49512.</title>
        <authorList>
            <person name="Tekedar H.C."/>
            <person name="Karsi A."/>
            <person name="Gillaspy A.F."/>
            <person name="Dyer D.W."/>
            <person name="Benton N.R."/>
            <person name="Zaitshik J."/>
            <person name="Vamenta S."/>
            <person name="Banes M.M."/>
            <person name="Gulsoy N."/>
            <person name="Aboko-Cole M."/>
            <person name="Waldbieser G.C."/>
            <person name="Lawrence M.L."/>
        </authorList>
    </citation>
    <scope>NUCLEOTIDE SEQUENCE [LARGE SCALE GENOMIC DNA]</scope>
    <source>
        <strain evidence="13">ATCC 49512 / CIP 103533 / TG 44/87</strain>
    </source>
</reference>
<dbReference type="InterPro" id="IPR002470">
    <property type="entry name" value="Peptidase_S9A"/>
</dbReference>
<dbReference type="SUPFAM" id="SSF50993">
    <property type="entry name" value="Peptidase/esterase 'gauge' domain"/>
    <property type="match status" value="1"/>
</dbReference>
<evidence type="ECO:0000256" key="4">
    <source>
        <dbReference type="ARBA" id="ARBA00022729"/>
    </source>
</evidence>
<dbReference type="PRINTS" id="PR00862">
    <property type="entry name" value="PROLIGOPTASE"/>
</dbReference>
<dbReference type="AlphaFoldDB" id="G8X8A9"/>
<feature type="domain" description="Peptidase S9 prolyl oligopeptidase catalytic" evidence="10">
    <location>
        <begin position="469"/>
        <end position="680"/>
    </location>
</feature>
<dbReference type="PANTHER" id="PTHR11757">
    <property type="entry name" value="PROTEASE FAMILY S9A OLIGOPEPTIDASE"/>
    <property type="match status" value="1"/>
</dbReference>
<dbReference type="Pfam" id="PF02897">
    <property type="entry name" value="Peptidase_S9_N"/>
    <property type="match status" value="1"/>
</dbReference>
<keyword evidence="13" id="KW-1185">Reference proteome</keyword>
<accession>G8X8A9</accession>
<dbReference type="eggNOG" id="COG1770">
    <property type="taxonomic scope" value="Bacteria"/>
</dbReference>
<dbReference type="GO" id="GO:0006508">
    <property type="term" value="P:proteolysis"/>
    <property type="evidence" value="ECO:0007669"/>
    <property type="project" value="UniProtKB-KW"/>
</dbReference>
<comment type="similarity">
    <text evidence="2">Belongs to the peptidase S9A family.</text>
</comment>
<evidence type="ECO:0000256" key="1">
    <source>
        <dbReference type="ARBA" id="ARBA00004418"/>
    </source>
</evidence>
<dbReference type="SUPFAM" id="SSF53474">
    <property type="entry name" value="alpha/beta-Hydrolases"/>
    <property type="match status" value="1"/>
</dbReference>
<dbReference type="PANTHER" id="PTHR11757:SF19">
    <property type="entry name" value="PROLYL ENDOPEPTIDASE-LIKE"/>
    <property type="match status" value="1"/>
</dbReference>
<dbReference type="InterPro" id="IPR023302">
    <property type="entry name" value="Pept_S9A_N"/>
</dbReference>
<dbReference type="Pfam" id="PF00326">
    <property type="entry name" value="Peptidase_S9"/>
    <property type="match status" value="1"/>
</dbReference>
<dbReference type="InterPro" id="IPR029058">
    <property type="entry name" value="AB_hydrolase_fold"/>
</dbReference>
<evidence type="ECO:0000313" key="13">
    <source>
        <dbReference type="Proteomes" id="UP000005638"/>
    </source>
</evidence>
<dbReference type="InterPro" id="IPR001375">
    <property type="entry name" value="Peptidase_S9_cat"/>
</dbReference>
<evidence type="ECO:0000256" key="5">
    <source>
        <dbReference type="ARBA" id="ARBA00022764"/>
    </source>
</evidence>
<evidence type="ECO:0000256" key="9">
    <source>
        <dbReference type="ARBA" id="ARBA00081187"/>
    </source>
</evidence>
<keyword evidence="6" id="KW-0378">Hydrolase</keyword>
<proteinExistence type="inferred from homology"/>
<dbReference type="Gene3D" id="2.130.10.120">
    <property type="entry name" value="Prolyl oligopeptidase, N-terminal domain"/>
    <property type="match status" value="1"/>
</dbReference>
<evidence type="ECO:0000259" key="11">
    <source>
        <dbReference type="Pfam" id="PF02897"/>
    </source>
</evidence>
<dbReference type="GO" id="GO:0042597">
    <property type="term" value="C:periplasmic space"/>
    <property type="evidence" value="ECO:0007669"/>
    <property type="project" value="UniProtKB-SubCell"/>
</dbReference>
<dbReference type="GO" id="GO:0004252">
    <property type="term" value="F:serine-type endopeptidase activity"/>
    <property type="evidence" value="ECO:0007669"/>
    <property type="project" value="InterPro"/>
</dbReference>
<dbReference type="KEGG" id="fco:FCOL_00985"/>
<sequence>MSDILIPPVAKIIPQKLEIHNDVRIDNYYWLNDRENQDVIDYLNAENAYYEQMTAHTKDFQKKLFQEMKARIKEDESSVPYLYNGYWYITRFEKGGDYPIYSRKKESLEAPEEILFNCNEMAKNFAYFQLGGVSVSPNNKFATFGTDTVSRRIYTIQIKNLETGEILTDKIENCTGGSIWANDNQTIFYTTKDPVTLRSNKVYKHKIGTNVSEDVLVFEEKDETFSVYIYKEKSKKYLVIGSQSTMTTEYQYLNADTPDESFLIFQKRTRGLEYTISHFGNNFYILTNKDNATNFKLMKTSETTTSKENWVDVLPHREDVLLEDIEIFKDYLVVEERSNGLTQLRIIPWSGAEAYYLPFESQTYTAYTSTNVDFDTEILRYGYQSLKTPSSIIDFNMRTQEKEIKKEQEVLGGTFDKENYEEKRVWATARDGVKVPISLVYKKGIELNAQRPLLQYAYGSYGYSMDCTFSTTRLSLLDRGFIYAIAHIRGGEDLGRPWYEDGKLLKKKNTFTDFIDCSKFLIENKYTSAQHLYAEGGSAGGLLMGAVINMNPELYNGIISAVPFVDVVTTMLDDSIPLTTGEYDEWGNPKDKEYYDYMKSYSPYDNVESKEYPNMLVTTGLHDSQVQYWEPAKWVAKLRASKTDKNLLFLDTNMDTGHGGASGRFEALKEIAKEFSFLFQLEGIKR</sequence>
<dbReference type="MEROPS" id="S09.010"/>
<evidence type="ECO:0000256" key="7">
    <source>
        <dbReference type="ARBA" id="ARBA00022825"/>
    </source>
</evidence>
<evidence type="ECO:0000256" key="8">
    <source>
        <dbReference type="ARBA" id="ARBA00060121"/>
    </source>
</evidence>
<dbReference type="EMBL" id="CP003222">
    <property type="protein sequence ID" value="AEW85046.1"/>
    <property type="molecule type" value="Genomic_DNA"/>
</dbReference>